<dbReference type="Pfam" id="PF07690">
    <property type="entry name" value="MFS_1"/>
    <property type="match status" value="1"/>
</dbReference>
<evidence type="ECO:0000256" key="1">
    <source>
        <dbReference type="ARBA" id="ARBA00004651"/>
    </source>
</evidence>
<sequence>MDSNIRLSYAGLLKRHFGLVAAAYLAVFTGNLGQSFFIGLFQADISNYLDITAGEFGSIYAAITMISGFLVMHFGPKIDWIAPRRYVLSVLVVLTIGVLMLTLSPWWGLSVVGLGLQRLCGQGLMTHFGSTLAGREFTLNRGKALGLVTLGMPTGEVILPPVIALMAISYSWQQVWWSILGVLIVLWVLLILFVDWPQAPRQKKDNKSQDNAGPSPTRDSRFWRLLPLLMVLPITLTGIFIYQAQMTQDLSASVTTYALALTGLGIARFPGALLGGRWIDEFGATTLAKLYLLPFALALIFAALFGGNAGIWILMLGAGMALGMSSPIGDTLLVRLWGRDHLGQVRSLKSAFMVFSTGIAPAFLGFMIDAGVRFQSILLGMLCFLVIAWLLAQGPIRAAHESQNA</sequence>
<protein>
    <submittedName>
        <fullName evidence="8">MFS transporter</fullName>
    </submittedName>
</protein>
<dbReference type="InterPro" id="IPR036259">
    <property type="entry name" value="MFS_trans_sf"/>
</dbReference>
<feature type="transmembrane region" description="Helical" evidence="6">
    <location>
        <begin position="374"/>
        <end position="392"/>
    </location>
</feature>
<proteinExistence type="predicted"/>
<keyword evidence="2" id="KW-1003">Cell membrane</keyword>
<feature type="domain" description="Major facilitator superfamily (MFS) profile" evidence="7">
    <location>
        <begin position="19"/>
        <end position="400"/>
    </location>
</feature>
<organism evidence="8">
    <name type="scientific">Methylophaga aminisulfidivorans</name>
    <dbReference type="NCBI Taxonomy" id="230105"/>
    <lineage>
        <taxon>Bacteria</taxon>
        <taxon>Pseudomonadati</taxon>
        <taxon>Pseudomonadota</taxon>
        <taxon>Gammaproteobacteria</taxon>
        <taxon>Thiotrichales</taxon>
        <taxon>Piscirickettsiaceae</taxon>
        <taxon>Methylophaga</taxon>
    </lineage>
</organism>
<dbReference type="AlphaFoldDB" id="A0A7C1ZJ69"/>
<feature type="transmembrane region" description="Helical" evidence="6">
    <location>
        <begin position="225"/>
        <end position="244"/>
    </location>
</feature>
<name>A0A7C1ZJ69_9GAMM</name>
<keyword evidence="3 6" id="KW-0812">Transmembrane</keyword>
<dbReference type="InterPro" id="IPR020846">
    <property type="entry name" value="MFS_dom"/>
</dbReference>
<dbReference type="EMBL" id="DRHY01000351">
    <property type="protein sequence ID" value="HEC75608.1"/>
    <property type="molecule type" value="Genomic_DNA"/>
</dbReference>
<comment type="caution">
    <text evidence="8">The sequence shown here is derived from an EMBL/GenBank/DDBJ whole genome shotgun (WGS) entry which is preliminary data.</text>
</comment>
<keyword evidence="5 6" id="KW-0472">Membrane</keyword>
<dbReference type="GO" id="GO:0005886">
    <property type="term" value="C:plasma membrane"/>
    <property type="evidence" value="ECO:0007669"/>
    <property type="project" value="UniProtKB-SubCell"/>
</dbReference>
<gene>
    <name evidence="8" type="ORF">ENI26_14765</name>
</gene>
<feature type="transmembrane region" description="Helical" evidence="6">
    <location>
        <begin position="53"/>
        <end position="74"/>
    </location>
</feature>
<dbReference type="Gene3D" id="1.20.1250.20">
    <property type="entry name" value="MFS general substrate transporter like domains"/>
    <property type="match status" value="1"/>
</dbReference>
<feature type="transmembrane region" description="Helical" evidence="6">
    <location>
        <begin position="287"/>
        <end position="305"/>
    </location>
</feature>
<evidence type="ECO:0000256" key="6">
    <source>
        <dbReference type="SAM" id="Phobius"/>
    </source>
</evidence>
<keyword evidence="4 6" id="KW-1133">Transmembrane helix</keyword>
<comment type="subcellular location">
    <subcellularLocation>
        <location evidence="1">Cell membrane</location>
        <topology evidence="1">Multi-pass membrane protein</topology>
    </subcellularLocation>
</comment>
<feature type="transmembrane region" description="Helical" evidence="6">
    <location>
        <begin position="256"/>
        <end position="275"/>
    </location>
</feature>
<evidence type="ECO:0000256" key="2">
    <source>
        <dbReference type="ARBA" id="ARBA00022475"/>
    </source>
</evidence>
<feature type="transmembrane region" description="Helical" evidence="6">
    <location>
        <begin position="175"/>
        <end position="194"/>
    </location>
</feature>
<evidence type="ECO:0000259" key="7">
    <source>
        <dbReference type="PROSITE" id="PS50850"/>
    </source>
</evidence>
<dbReference type="GO" id="GO:0022857">
    <property type="term" value="F:transmembrane transporter activity"/>
    <property type="evidence" value="ECO:0007669"/>
    <property type="project" value="InterPro"/>
</dbReference>
<dbReference type="PANTHER" id="PTHR43124">
    <property type="entry name" value="PURINE EFFLUX PUMP PBUE"/>
    <property type="match status" value="1"/>
</dbReference>
<accession>A0A7C1ZJ69</accession>
<dbReference type="PROSITE" id="PS50850">
    <property type="entry name" value="MFS"/>
    <property type="match status" value="1"/>
</dbReference>
<dbReference type="InterPro" id="IPR050189">
    <property type="entry name" value="MFS_Efflux_Transporters"/>
</dbReference>
<evidence type="ECO:0000256" key="3">
    <source>
        <dbReference type="ARBA" id="ARBA00022692"/>
    </source>
</evidence>
<feature type="transmembrane region" description="Helical" evidence="6">
    <location>
        <begin position="350"/>
        <end position="368"/>
    </location>
</feature>
<dbReference type="Proteomes" id="UP000886384">
    <property type="component" value="Unassembled WGS sequence"/>
</dbReference>
<feature type="transmembrane region" description="Helical" evidence="6">
    <location>
        <begin position="86"/>
        <end position="107"/>
    </location>
</feature>
<evidence type="ECO:0000256" key="5">
    <source>
        <dbReference type="ARBA" id="ARBA00023136"/>
    </source>
</evidence>
<dbReference type="SUPFAM" id="SSF103473">
    <property type="entry name" value="MFS general substrate transporter"/>
    <property type="match status" value="1"/>
</dbReference>
<evidence type="ECO:0000313" key="8">
    <source>
        <dbReference type="EMBL" id="HEC75608.1"/>
    </source>
</evidence>
<reference evidence="8" key="1">
    <citation type="journal article" date="2020" name="mSystems">
        <title>Genome- and Community-Level Interaction Insights into Carbon Utilization and Element Cycling Functions of Hydrothermarchaeota in Hydrothermal Sediment.</title>
        <authorList>
            <person name="Zhou Z."/>
            <person name="Liu Y."/>
            <person name="Xu W."/>
            <person name="Pan J."/>
            <person name="Luo Z.H."/>
            <person name="Li M."/>
        </authorList>
    </citation>
    <scope>NUCLEOTIDE SEQUENCE [LARGE SCALE GENOMIC DNA]</scope>
    <source>
        <strain evidence="8">HyVt-380</strain>
    </source>
</reference>
<dbReference type="PANTHER" id="PTHR43124:SF3">
    <property type="entry name" value="CHLORAMPHENICOL EFFLUX PUMP RV0191"/>
    <property type="match status" value="1"/>
</dbReference>
<dbReference type="InterPro" id="IPR011701">
    <property type="entry name" value="MFS"/>
</dbReference>
<feature type="transmembrane region" description="Helical" evidence="6">
    <location>
        <begin position="21"/>
        <end position="41"/>
    </location>
</feature>
<evidence type="ECO:0000256" key="4">
    <source>
        <dbReference type="ARBA" id="ARBA00022989"/>
    </source>
</evidence>